<dbReference type="Proteomes" id="UP001592530">
    <property type="component" value="Unassembled WGS sequence"/>
</dbReference>
<accession>A0ABV6XAS0</accession>
<gene>
    <name evidence="1" type="ORF">ACEZDB_32320</name>
</gene>
<name>A0ABV6XAS0_9ACTN</name>
<protein>
    <submittedName>
        <fullName evidence="1">Uncharacterized protein</fullName>
    </submittedName>
</protein>
<evidence type="ECO:0000313" key="1">
    <source>
        <dbReference type="EMBL" id="MFC1435336.1"/>
    </source>
</evidence>
<dbReference type="EMBL" id="JBHEZY010000018">
    <property type="protein sequence ID" value="MFC1435336.1"/>
    <property type="molecule type" value="Genomic_DNA"/>
</dbReference>
<reference evidence="1 2" key="1">
    <citation type="submission" date="2024-09" db="EMBL/GenBank/DDBJ databases">
        <authorList>
            <person name="Lee S.D."/>
        </authorList>
    </citation>
    <scope>NUCLEOTIDE SEQUENCE [LARGE SCALE GENOMIC DNA]</scope>
    <source>
        <strain evidence="1 2">N1-3</strain>
    </source>
</reference>
<comment type="caution">
    <text evidence="1">The sequence shown here is derived from an EMBL/GenBank/DDBJ whole genome shotgun (WGS) entry which is preliminary data.</text>
</comment>
<dbReference type="RefSeq" id="WP_380558308.1">
    <property type="nucleotide sequence ID" value="NZ_JBHEZY010000018.1"/>
</dbReference>
<organism evidence="1 2">
    <name type="scientific">Streptacidiphilus alkalitolerans</name>
    <dbReference type="NCBI Taxonomy" id="3342712"/>
    <lineage>
        <taxon>Bacteria</taxon>
        <taxon>Bacillati</taxon>
        <taxon>Actinomycetota</taxon>
        <taxon>Actinomycetes</taxon>
        <taxon>Kitasatosporales</taxon>
        <taxon>Streptomycetaceae</taxon>
        <taxon>Streptacidiphilus</taxon>
    </lineage>
</organism>
<sequence length="190" mass="21052">MTKQYNGSQVLFRQAKARSLAAARFAQTADAEQAAGLSGMERRQRERDAAINTVIMTQAAAEGYANWVFLQAGIETGNGTWISRWNGLRNATLALGRDGNVGVPKVHKDFFNELDAWRNYLLHGDDRARESLRRALESQERTYTENEIELLDSAYAASVVERAEAAFRWAQNATGVAAPFVDGAWVAPDE</sequence>
<proteinExistence type="predicted"/>
<evidence type="ECO:0000313" key="2">
    <source>
        <dbReference type="Proteomes" id="UP001592530"/>
    </source>
</evidence>